<keyword evidence="1" id="KW-0349">Heme</keyword>
<dbReference type="RefSeq" id="WP_253887325.1">
    <property type="nucleotide sequence ID" value="NZ_BAAAVB010000009.1"/>
</dbReference>
<dbReference type="InterPro" id="IPR044943">
    <property type="entry name" value="NOS_dom_1"/>
</dbReference>
<reference evidence="7 8" key="1">
    <citation type="submission" date="2022-06" db="EMBL/GenBank/DDBJ databases">
        <title>Genomic Encyclopedia of Archaeal and Bacterial Type Strains, Phase II (KMG-II): from individual species to whole genera.</title>
        <authorList>
            <person name="Goeker M."/>
        </authorList>
    </citation>
    <scope>NUCLEOTIDE SEQUENCE [LARGE SCALE GENOMIC DNA]</scope>
    <source>
        <strain evidence="7 8">DSM 44255</strain>
    </source>
</reference>
<name>A0ABT1ICI5_9PSEU</name>
<feature type="domain" description="Nitric oxide synthase (NOS)" evidence="6">
    <location>
        <begin position="75"/>
        <end position="370"/>
    </location>
</feature>
<accession>A0ABT1ICI5</accession>
<evidence type="ECO:0000313" key="8">
    <source>
        <dbReference type="Proteomes" id="UP001205185"/>
    </source>
</evidence>
<keyword evidence="2" id="KW-0479">Metal-binding</keyword>
<dbReference type="InterPro" id="IPR050607">
    <property type="entry name" value="NOS"/>
</dbReference>
<evidence type="ECO:0000256" key="3">
    <source>
        <dbReference type="ARBA" id="ARBA00023002"/>
    </source>
</evidence>
<dbReference type="Gene3D" id="3.90.340.10">
    <property type="entry name" value="Nitric Oxide Synthase, Chain A, domain 1"/>
    <property type="match status" value="1"/>
</dbReference>
<dbReference type="SUPFAM" id="SSF56512">
    <property type="entry name" value="Nitric oxide (NO) synthase oxygenase domain"/>
    <property type="match status" value="1"/>
</dbReference>
<evidence type="ECO:0000256" key="1">
    <source>
        <dbReference type="ARBA" id="ARBA00022617"/>
    </source>
</evidence>
<dbReference type="Gene3D" id="3.90.1230.10">
    <property type="entry name" value="Nitric Oxide Synthase, Chain A, domain 3"/>
    <property type="match status" value="1"/>
</dbReference>
<evidence type="ECO:0000259" key="6">
    <source>
        <dbReference type="Pfam" id="PF02898"/>
    </source>
</evidence>
<dbReference type="PANTHER" id="PTHR43410:SF1">
    <property type="entry name" value="NITRIC OXIDE SYNTHASE"/>
    <property type="match status" value="1"/>
</dbReference>
<evidence type="ECO:0000313" key="7">
    <source>
        <dbReference type="EMBL" id="MCP2270338.1"/>
    </source>
</evidence>
<proteinExistence type="predicted"/>
<keyword evidence="3" id="KW-0560">Oxidoreductase</keyword>
<keyword evidence="8" id="KW-1185">Reference proteome</keyword>
<evidence type="ECO:0000256" key="4">
    <source>
        <dbReference type="ARBA" id="ARBA00023004"/>
    </source>
</evidence>
<dbReference type="Proteomes" id="UP001205185">
    <property type="component" value="Unassembled WGS sequence"/>
</dbReference>
<dbReference type="InterPro" id="IPR044944">
    <property type="entry name" value="NOS_dom_3"/>
</dbReference>
<dbReference type="InterPro" id="IPR044940">
    <property type="entry name" value="NOS_dom_2"/>
</dbReference>
<dbReference type="InterPro" id="IPR036119">
    <property type="entry name" value="NOS_N_sf"/>
</dbReference>
<dbReference type="InterPro" id="IPR004030">
    <property type="entry name" value="NOS_N"/>
</dbReference>
<feature type="region of interest" description="Disordered" evidence="5">
    <location>
        <begin position="1"/>
        <end position="65"/>
    </location>
</feature>
<organism evidence="7 8">
    <name type="scientific">Actinokineospora diospyrosa</name>
    <dbReference type="NCBI Taxonomy" id="103728"/>
    <lineage>
        <taxon>Bacteria</taxon>
        <taxon>Bacillati</taxon>
        <taxon>Actinomycetota</taxon>
        <taxon>Actinomycetes</taxon>
        <taxon>Pseudonocardiales</taxon>
        <taxon>Pseudonocardiaceae</taxon>
        <taxon>Actinokineospora</taxon>
    </lineage>
</organism>
<feature type="compositionally biased region" description="Low complexity" evidence="5">
    <location>
        <begin position="9"/>
        <end position="20"/>
    </location>
</feature>
<dbReference type="Gene3D" id="3.90.440.10">
    <property type="entry name" value="Nitric Oxide Synthase,Heme Domain,Chain A domain 2"/>
    <property type="match status" value="1"/>
</dbReference>
<evidence type="ECO:0000256" key="2">
    <source>
        <dbReference type="ARBA" id="ARBA00022723"/>
    </source>
</evidence>
<dbReference type="Pfam" id="PF02898">
    <property type="entry name" value="NO_synthase"/>
    <property type="match status" value="1"/>
</dbReference>
<protein>
    <submittedName>
        <fullName evidence="7">Nitric-oxide synthase</fullName>
    </submittedName>
</protein>
<gene>
    <name evidence="7" type="ORF">LV75_002839</name>
</gene>
<sequence>MTALRDEPAPTASRTTAPTPLTAPAPPSPVAAFTGSVPNPLAPTVITTPVAPPDQGPPNQVLPNQVPAARSKATPLYDAAERFLRAFHEARPKAGPIDARLAKVRAEIAATCTYRHTPAELAYGARLALRESGWCPESIPWRGLLVRDLREVRAAADVAAECVRHLRMAAGGGTIRPVVSVFAPDSPWRPGPRIRNDQLVRYAGYREPSHVLGDRRYVDFTTGVCKLGWRPPTPRGRFDLLPLVVESGTDGVRLFPIPRDAVLEVRLTHPELPWFAELGLRWHAVPVIANTRLHIGGIDYPAAPYNGVYICRAIGEDVLGEDAAYGLATVVAERLGLDTSRERTLWRDRAALELNRAVLHSFDKAGVSIEHSAEVYLPAGDHQDRPAFVR</sequence>
<dbReference type="PANTHER" id="PTHR43410">
    <property type="entry name" value="NITRIC OXIDE SYNTHASE OXYGENASE"/>
    <property type="match status" value="1"/>
</dbReference>
<keyword evidence="4" id="KW-0408">Iron</keyword>
<dbReference type="EMBL" id="JAMTCO010000007">
    <property type="protein sequence ID" value="MCP2270338.1"/>
    <property type="molecule type" value="Genomic_DNA"/>
</dbReference>
<evidence type="ECO:0000256" key="5">
    <source>
        <dbReference type="SAM" id="MobiDB-lite"/>
    </source>
</evidence>
<comment type="caution">
    <text evidence="7">The sequence shown here is derived from an EMBL/GenBank/DDBJ whole genome shotgun (WGS) entry which is preliminary data.</text>
</comment>